<dbReference type="Proteomes" id="UP000283855">
    <property type="component" value="Unassembled WGS sequence"/>
</dbReference>
<dbReference type="GeneID" id="78404128"/>
<comment type="caution">
    <text evidence="1">The sequence shown here is derived from an EMBL/GenBank/DDBJ whole genome shotgun (WGS) entry which is preliminary data.</text>
</comment>
<protein>
    <submittedName>
        <fullName evidence="1">Uncharacterized protein</fullName>
    </submittedName>
</protein>
<gene>
    <name evidence="1" type="ORF">DW921_03400</name>
</gene>
<proteinExistence type="predicted"/>
<accession>A0A413T310</accession>
<dbReference type="RefSeq" id="WP_008141567.1">
    <property type="nucleotide sequence ID" value="NZ_CABJGD010000005.1"/>
</dbReference>
<organism evidence="1 2">
    <name type="scientific">Phocaeicola coprophilus</name>
    <dbReference type="NCBI Taxonomy" id="387090"/>
    <lineage>
        <taxon>Bacteria</taxon>
        <taxon>Pseudomonadati</taxon>
        <taxon>Bacteroidota</taxon>
        <taxon>Bacteroidia</taxon>
        <taxon>Bacteroidales</taxon>
        <taxon>Bacteroidaceae</taxon>
        <taxon>Phocaeicola</taxon>
    </lineage>
</organism>
<reference evidence="1 2" key="1">
    <citation type="submission" date="2018-08" db="EMBL/GenBank/DDBJ databases">
        <title>A genome reference for cultivated species of the human gut microbiota.</title>
        <authorList>
            <person name="Zou Y."/>
            <person name="Xue W."/>
            <person name="Luo G."/>
        </authorList>
    </citation>
    <scope>NUCLEOTIDE SEQUENCE [LARGE SCALE GENOMIC DNA]</scope>
    <source>
        <strain evidence="1 2">AM42-38</strain>
    </source>
</reference>
<dbReference type="AlphaFoldDB" id="A0A413T310"/>
<name>A0A413T310_9BACT</name>
<evidence type="ECO:0000313" key="1">
    <source>
        <dbReference type="EMBL" id="RHA77682.1"/>
    </source>
</evidence>
<evidence type="ECO:0000313" key="2">
    <source>
        <dbReference type="Proteomes" id="UP000283855"/>
    </source>
</evidence>
<sequence length="155" mass="17827">MEKEINRLLRWLQGEFILAWMLVLLLIALYETDVLPQGMMVGDVRMEYILQTAGILLAMGLIPVSLRLFSLSLTRYVKTMPLPEALKSYRRWSEVRLGLLLAPALFNLSVYYWTLDLTGMLCAGMLLVASLFCVPGRERLLMELDLNREEGEKEE</sequence>
<dbReference type="EMBL" id="QSFT01000005">
    <property type="protein sequence ID" value="RHA77682.1"/>
    <property type="molecule type" value="Genomic_DNA"/>
</dbReference>